<evidence type="ECO:0000256" key="1">
    <source>
        <dbReference type="SAM" id="MobiDB-lite"/>
    </source>
</evidence>
<organism evidence="2 3">
    <name type="scientific">Mauremys mutica</name>
    <name type="common">yellowpond turtle</name>
    <dbReference type="NCBI Taxonomy" id="74926"/>
    <lineage>
        <taxon>Eukaryota</taxon>
        <taxon>Metazoa</taxon>
        <taxon>Chordata</taxon>
        <taxon>Craniata</taxon>
        <taxon>Vertebrata</taxon>
        <taxon>Euteleostomi</taxon>
        <taxon>Archelosauria</taxon>
        <taxon>Testudinata</taxon>
        <taxon>Testudines</taxon>
        <taxon>Cryptodira</taxon>
        <taxon>Durocryptodira</taxon>
        <taxon>Testudinoidea</taxon>
        <taxon>Geoemydidae</taxon>
        <taxon>Geoemydinae</taxon>
        <taxon>Mauremys</taxon>
    </lineage>
</organism>
<accession>A0A9D3WSN5</accession>
<dbReference type="EMBL" id="JAHDVG010000486">
    <property type="protein sequence ID" value="KAH1167362.1"/>
    <property type="molecule type" value="Genomic_DNA"/>
</dbReference>
<name>A0A9D3WSN5_9SAUR</name>
<reference evidence="2" key="1">
    <citation type="submission" date="2021-09" db="EMBL/GenBank/DDBJ databases">
        <title>The genome of Mauremys mutica provides insights into the evolution of semi-aquatic lifestyle.</title>
        <authorList>
            <person name="Gong S."/>
            <person name="Gao Y."/>
        </authorList>
    </citation>
    <scope>NUCLEOTIDE SEQUENCE</scope>
    <source>
        <strain evidence="2">MM-2020</strain>
        <tissue evidence="2">Muscle</tissue>
    </source>
</reference>
<proteinExistence type="predicted"/>
<evidence type="ECO:0000313" key="2">
    <source>
        <dbReference type="EMBL" id="KAH1167362.1"/>
    </source>
</evidence>
<protein>
    <submittedName>
        <fullName evidence="2">Uncharacterized protein</fullName>
    </submittedName>
</protein>
<dbReference type="AlphaFoldDB" id="A0A9D3WSN5"/>
<feature type="compositionally biased region" description="Polar residues" evidence="1">
    <location>
        <begin position="1"/>
        <end position="21"/>
    </location>
</feature>
<dbReference type="Proteomes" id="UP000827986">
    <property type="component" value="Unassembled WGS sequence"/>
</dbReference>
<evidence type="ECO:0000313" key="3">
    <source>
        <dbReference type="Proteomes" id="UP000827986"/>
    </source>
</evidence>
<keyword evidence="3" id="KW-1185">Reference proteome</keyword>
<comment type="caution">
    <text evidence="2">The sequence shown here is derived from an EMBL/GenBank/DDBJ whole genome shotgun (WGS) entry which is preliminary data.</text>
</comment>
<feature type="compositionally biased region" description="Polar residues" evidence="1">
    <location>
        <begin position="49"/>
        <end position="59"/>
    </location>
</feature>
<feature type="region of interest" description="Disordered" evidence="1">
    <location>
        <begin position="1"/>
        <end position="59"/>
    </location>
</feature>
<sequence length="148" mass="15830">MAVSRGNNRVATGNAKGNRSSQKPEHAAAPDPQGQRLCFSQPEGGISMATDTTQGPEGTLASTKGWDQTQGLVKGAEVQEFAVFHRPVTLQRFKSVCVCLRVRACAVRPCCPQPEGMSPALRASTHTCIRNSFAKCVRSLLCCSVIPE</sequence>
<gene>
    <name evidence="2" type="ORF">KIL84_002845</name>
</gene>